<comment type="caution">
    <text evidence="2">The sequence shown here is derived from an EMBL/GenBank/DDBJ whole genome shotgun (WGS) entry which is preliminary data.</text>
</comment>
<organism evidence="2 3">
    <name type="scientific">Sagittula stellata (strain ATCC 700073 / DSM 11524 / E-37)</name>
    <dbReference type="NCBI Taxonomy" id="388399"/>
    <lineage>
        <taxon>Bacteria</taxon>
        <taxon>Pseudomonadati</taxon>
        <taxon>Pseudomonadota</taxon>
        <taxon>Alphaproteobacteria</taxon>
        <taxon>Rhodobacterales</taxon>
        <taxon>Roseobacteraceae</taxon>
        <taxon>Sagittula</taxon>
    </lineage>
</organism>
<dbReference type="Pfam" id="PF11836">
    <property type="entry name" value="Phage_TAC_11"/>
    <property type="match status" value="1"/>
</dbReference>
<protein>
    <recommendedName>
        <fullName evidence="4">Gene transfer agent family protein</fullName>
    </recommendedName>
</protein>
<dbReference type="InterPro" id="IPR021791">
    <property type="entry name" value="Phage_TAC_11"/>
</dbReference>
<feature type="compositionally biased region" description="Polar residues" evidence="1">
    <location>
        <begin position="118"/>
        <end position="129"/>
    </location>
</feature>
<accession>A3KA61</accession>
<dbReference type="AlphaFoldDB" id="A3KA61"/>
<dbReference type="OrthoDB" id="7509188at2"/>
<evidence type="ECO:0000256" key="1">
    <source>
        <dbReference type="SAM" id="MobiDB-lite"/>
    </source>
</evidence>
<proteinExistence type="predicted"/>
<feature type="region of interest" description="Disordered" evidence="1">
    <location>
        <begin position="103"/>
        <end position="129"/>
    </location>
</feature>
<sequence length="129" mass="13771">MKSVTLTWPGGQHGFRLRLGELRSLQEALDAGPEEIFSRIRLGNWRVDDLIQVIRWGLVGSGEKTAAEAAVLVTPLFDLHPLSSFRIIALAILGAALTGVEDDQVGEPEGATETPPESGSSPISTALEP</sequence>
<dbReference type="EMBL" id="AAYA01000020">
    <property type="protein sequence ID" value="EBA06004.1"/>
    <property type="molecule type" value="Genomic_DNA"/>
</dbReference>
<dbReference type="Proteomes" id="UP000005713">
    <property type="component" value="Unassembled WGS sequence"/>
</dbReference>
<gene>
    <name evidence="2" type="ORF">SSE37_25388</name>
</gene>
<keyword evidence="3" id="KW-1185">Reference proteome</keyword>
<reference evidence="2 3" key="1">
    <citation type="submission" date="2006-06" db="EMBL/GenBank/DDBJ databases">
        <authorList>
            <person name="Moran M.A."/>
            <person name="Ferriera S."/>
            <person name="Johnson J."/>
            <person name="Kravitz S."/>
            <person name="Beeson K."/>
            <person name="Sutton G."/>
            <person name="Rogers Y.-H."/>
            <person name="Friedman R."/>
            <person name="Frazier M."/>
            <person name="Venter J.C."/>
        </authorList>
    </citation>
    <scope>NUCLEOTIDE SEQUENCE [LARGE SCALE GENOMIC DNA]</scope>
    <source>
        <strain evidence="2 3">E-37</strain>
    </source>
</reference>
<name>A3KA61_SAGS3</name>
<dbReference type="RefSeq" id="WP_005863465.1">
    <property type="nucleotide sequence ID" value="NZ_AAYA01000020.1"/>
</dbReference>
<evidence type="ECO:0000313" key="2">
    <source>
        <dbReference type="EMBL" id="EBA06004.1"/>
    </source>
</evidence>
<dbReference type="eggNOG" id="ENOG5032XFF">
    <property type="taxonomic scope" value="Bacteria"/>
</dbReference>
<evidence type="ECO:0000313" key="3">
    <source>
        <dbReference type="Proteomes" id="UP000005713"/>
    </source>
</evidence>
<evidence type="ECO:0008006" key="4">
    <source>
        <dbReference type="Google" id="ProtNLM"/>
    </source>
</evidence>
<feature type="compositionally biased region" description="Low complexity" evidence="1">
    <location>
        <begin position="107"/>
        <end position="117"/>
    </location>
</feature>